<dbReference type="EMBL" id="GANP01014211">
    <property type="protein sequence ID" value="JAB70257.1"/>
    <property type="molecule type" value="mRNA"/>
</dbReference>
<keyword evidence="1" id="KW-0732">Signal</keyword>
<organism evidence="2">
    <name type="scientific">Ixodes ricinus</name>
    <name type="common">Common tick</name>
    <name type="synonym">Acarus ricinus</name>
    <dbReference type="NCBI Taxonomy" id="34613"/>
    <lineage>
        <taxon>Eukaryota</taxon>
        <taxon>Metazoa</taxon>
        <taxon>Ecdysozoa</taxon>
        <taxon>Arthropoda</taxon>
        <taxon>Chelicerata</taxon>
        <taxon>Arachnida</taxon>
        <taxon>Acari</taxon>
        <taxon>Parasitiformes</taxon>
        <taxon>Ixodida</taxon>
        <taxon>Ixodoidea</taxon>
        <taxon>Ixodidae</taxon>
        <taxon>Ixodinae</taxon>
        <taxon>Ixodes</taxon>
    </lineage>
</organism>
<dbReference type="GO" id="GO:0030682">
    <property type="term" value="P:symbiont-mediated perturbation of host defenses"/>
    <property type="evidence" value="ECO:0007669"/>
    <property type="project" value="InterPro"/>
</dbReference>
<feature type="signal peptide" evidence="1">
    <location>
        <begin position="1"/>
        <end position="18"/>
    </location>
</feature>
<dbReference type="InterPro" id="IPR012674">
    <property type="entry name" value="Calycin"/>
</dbReference>
<evidence type="ECO:0000313" key="2">
    <source>
        <dbReference type="EMBL" id="JAB70257.1"/>
    </source>
</evidence>
<feature type="chain" id="PRO_5004735272" evidence="1">
    <location>
        <begin position="19"/>
        <end position="198"/>
    </location>
</feature>
<dbReference type="Gene3D" id="2.40.128.20">
    <property type="match status" value="1"/>
</dbReference>
<dbReference type="Pfam" id="PF02098">
    <property type="entry name" value="His_binding"/>
    <property type="match status" value="1"/>
</dbReference>
<accession>V5H788</accession>
<dbReference type="SUPFAM" id="SSF50814">
    <property type="entry name" value="Lipocalins"/>
    <property type="match status" value="1"/>
</dbReference>
<dbReference type="GO" id="GO:0043176">
    <property type="term" value="F:amine binding"/>
    <property type="evidence" value="ECO:0007669"/>
    <property type="project" value="InterPro"/>
</dbReference>
<proteinExistence type="evidence at transcript level"/>
<evidence type="ECO:0000256" key="1">
    <source>
        <dbReference type="SAM" id="SignalP"/>
    </source>
</evidence>
<dbReference type="AlphaFoldDB" id="V5H788"/>
<sequence>MYLLSLLVIFCLSICSYSQDTAEATQLPEDDPKNFQYQNATKLAELGGTHWVKRRTYEVTTLQGKSTCEYAKILDKVKENEYTLQLGAKLGSKWTSNQQTLFLETTEPHLAPNVLKFTRLRADGPLGHPLLYSDYENCHIVRIKKKDSTGYFCDLLLTNEAAKGSPPTDCEKRFEEYCKGTPIEVYSSSCDEQGAKAP</sequence>
<dbReference type="InterPro" id="IPR002970">
    <property type="entry name" value="Tick_his-bd"/>
</dbReference>
<name>V5H788_IXORI</name>
<protein>
    <submittedName>
        <fullName evidence="2">Putative licpodalin-4 1</fullName>
    </submittedName>
</protein>
<reference evidence="2" key="1">
    <citation type="journal article" date="2015" name="Sci. Rep.">
        <title>Tissue- and time-dependent transcription in Ixodes ricinus salivary glands and midguts when blood feeding on the vertebrate host.</title>
        <authorList>
            <person name="Kotsyfakis M."/>
            <person name="Schwarz A."/>
            <person name="Erhart J."/>
            <person name="Ribeiro J.M."/>
        </authorList>
    </citation>
    <scope>NUCLEOTIDE SEQUENCE</scope>
    <source>
        <tissue evidence="2">Salivary gland and midgut</tissue>
    </source>
</reference>